<dbReference type="Pfam" id="PF00005">
    <property type="entry name" value="ABC_tran"/>
    <property type="match status" value="1"/>
</dbReference>
<keyword evidence="7 9" id="KW-0472">Membrane</keyword>
<accession>A0A1F5WZH6</accession>
<evidence type="ECO:0000256" key="9">
    <source>
        <dbReference type="RuleBase" id="RU365094"/>
    </source>
</evidence>
<keyword evidence="6 9" id="KW-0067">ATP-binding</keyword>
<dbReference type="GO" id="GO:0051301">
    <property type="term" value="P:cell division"/>
    <property type="evidence" value="ECO:0007669"/>
    <property type="project" value="UniProtKB-UniRule"/>
</dbReference>
<dbReference type="Proteomes" id="UP000178114">
    <property type="component" value="Unassembled WGS sequence"/>
</dbReference>
<dbReference type="PROSITE" id="PS50893">
    <property type="entry name" value="ABC_TRANSPORTER_2"/>
    <property type="match status" value="1"/>
</dbReference>
<dbReference type="InterPro" id="IPR027417">
    <property type="entry name" value="P-loop_NTPase"/>
</dbReference>
<feature type="domain" description="ABC transporter" evidence="10">
    <location>
        <begin position="2"/>
        <end position="227"/>
    </location>
</feature>
<evidence type="ECO:0000256" key="6">
    <source>
        <dbReference type="ARBA" id="ARBA00022840"/>
    </source>
</evidence>
<dbReference type="PANTHER" id="PTHR24220">
    <property type="entry name" value="IMPORT ATP-BINDING PROTEIN"/>
    <property type="match status" value="1"/>
</dbReference>
<evidence type="ECO:0000313" key="12">
    <source>
        <dbReference type="Proteomes" id="UP000178114"/>
    </source>
</evidence>
<comment type="similarity">
    <text evidence="1 9">Belongs to the ABC transporter superfamily.</text>
</comment>
<dbReference type="SMART" id="SM00382">
    <property type="entry name" value="AAA"/>
    <property type="match status" value="1"/>
</dbReference>
<evidence type="ECO:0000256" key="4">
    <source>
        <dbReference type="ARBA" id="ARBA00022618"/>
    </source>
</evidence>
<dbReference type="PANTHER" id="PTHR24220:SF470">
    <property type="entry name" value="CELL DIVISION ATP-BINDING PROTEIN FTSE"/>
    <property type="match status" value="1"/>
</dbReference>
<dbReference type="InterPro" id="IPR003593">
    <property type="entry name" value="AAA+_ATPase"/>
</dbReference>
<dbReference type="AlphaFoldDB" id="A0A1F5WZH6"/>
<dbReference type="GO" id="GO:0005524">
    <property type="term" value="F:ATP binding"/>
    <property type="evidence" value="ECO:0007669"/>
    <property type="project" value="UniProtKB-UniRule"/>
</dbReference>
<organism evidence="11 12">
    <name type="scientific">Candidatus Giovannonibacteria bacterium RIFCSPLOWO2_01_FULL_45_34</name>
    <dbReference type="NCBI Taxonomy" id="1798351"/>
    <lineage>
        <taxon>Bacteria</taxon>
        <taxon>Candidatus Giovannoniibacteriota</taxon>
    </lineage>
</organism>
<dbReference type="InterPro" id="IPR003439">
    <property type="entry name" value="ABC_transporter-like_ATP-bd"/>
</dbReference>
<evidence type="ECO:0000256" key="8">
    <source>
        <dbReference type="ARBA" id="ARBA00023306"/>
    </source>
</evidence>
<name>A0A1F5WZH6_9BACT</name>
<proteinExistence type="inferred from homology"/>
<keyword evidence="3 9" id="KW-1003">Cell membrane</keyword>
<dbReference type="Gene3D" id="3.40.50.300">
    <property type="entry name" value="P-loop containing nucleotide triphosphate hydrolases"/>
    <property type="match status" value="1"/>
</dbReference>
<gene>
    <name evidence="9" type="primary">ftsE</name>
    <name evidence="11" type="ORF">A2930_03280</name>
</gene>
<comment type="subunit">
    <text evidence="9">Homodimer. Forms a membrane-associated complex with FtsX.</text>
</comment>
<evidence type="ECO:0000256" key="5">
    <source>
        <dbReference type="ARBA" id="ARBA00022741"/>
    </source>
</evidence>
<comment type="function">
    <text evidence="9">Part of the ABC transporter FtsEX involved in cellular division.</text>
</comment>
<dbReference type="GO" id="GO:0005886">
    <property type="term" value="C:plasma membrane"/>
    <property type="evidence" value="ECO:0007669"/>
    <property type="project" value="UniProtKB-SubCell"/>
</dbReference>
<dbReference type="GO" id="GO:0022857">
    <property type="term" value="F:transmembrane transporter activity"/>
    <property type="evidence" value="ECO:0007669"/>
    <property type="project" value="TreeGrafter"/>
</dbReference>
<dbReference type="InterPro" id="IPR015854">
    <property type="entry name" value="ABC_transpr_LolD-like"/>
</dbReference>
<evidence type="ECO:0000256" key="1">
    <source>
        <dbReference type="ARBA" id="ARBA00005417"/>
    </source>
</evidence>
<dbReference type="PROSITE" id="PS00211">
    <property type="entry name" value="ABC_TRANSPORTER_1"/>
    <property type="match status" value="1"/>
</dbReference>
<dbReference type="EMBL" id="MFID01000019">
    <property type="protein sequence ID" value="OGF81052.1"/>
    <property type="molecule type" value="Genomic_DNA"/>
</dbReference>
<dbReference type="InterPro" id="IPR005286">
    <property type="entry name" value="Cell_div_FtsE"/>
</dbReference>
<keyword evidence="8 9" id="KW-0131">Cell cycle</keyword>
<comment type="subcellular location">
    <subcellularLocation>
        <location evidence="9">Cell membrane</location>
        <topology evidence="9">Peripheral membrane protein</topology>
        <orientation evidence="9">Cytoplasmic side</orientation>
    </subcellularLocation>
</comment>
<evidence type="ECO:0000256" key="3">
    <source>
        <dbReference type="ARBA" id="ARBA00022475"/>
    </source>
</evidence>
<keyword evidence="4 9" id="KW-0132">Cell division</keyword>
<evidence type="ECO:0000256" key="7">
    <source>
        <dbReference type="ARBA" id="ARBA00023136"/>
    </source>
</evidence>
<comment type="caution">
    <text evidence="11">The sequence shown here is derived from an EMBL/GenBank/DDBJ whole genome shotgun (WGS) entry which is preliminary data.</text>
</comment>
<sequence>MIYFDKVSKIYSPTSIALEDVSFTIKPSEFISLVGPSGAGKSTLLKMLLAEERPTSGTVFFESHDVNKMTRIELPKIRRRMGVVFQDYRLLPHKTAYENIAFALEAGGAPEEDIERDVPQVLDIVGLTDKAWHFPGQLSGGEKQRVAIARAIVSKPDVVIADEPTGNLDPANTHDIIDLLQKINDMNNTIVILATHDKEVINSLRRRVVTLDKGKVVRDEEKGKYVL</sequence>
<evidence type="ECO:0000313" key="11">
    <source>
        <dbReference type="EMBL" id="OGF81052.1"/>
    </source>
</evidence>
<evidence type="ECO:0000256" key="2">
    <source>
        <dbReference type="ARBA" id="ARBA00020019"/>
    </source>
</evidence>
<dbReference type="NCBIfam" id="TIGR02673">
    <property type="entry name" value="FtsE"/>
    <property type="match status" value="1"/>
</dbReference>
<protein>
    <recommendedName>
        <fullName evidence="2 9">Cell division ATP-binding protein FtsE</fullName>
    </recommendedName>
</protein>
<dbReference type="STRING" id="1798351.A2930_03280"/>
<evidence type="ECO:0000259" key="10">
    <source>
        <dbReference type="PROSITE" id="PS50893"/>
    </source>
</evidence>
<dbReference type="SUPFAM" id="SSF52540">
    <property type="entry name" value="P-loop containing nucleoside triphosphate hydrolases"/>
    <property type="match status" value="1"/>
</dbReference>
<dbReference type="GO" id="GO:0016887">
    <property type="term" value="F:ATP hydrolysis activity"/>
    <property type="evidence" value="ECO:0007669"/>
    <property type="project" value="InterPro"/>
</dbReference>
<keyword evidence="5 9" id="KW-0547">Nucleotide-binding</keyword>
<reference evidence="11 12" key="1">
    <citation type="journal article" date="2016" name="Nat. Commun.">
        <title>Thousands of microbial genomes shed light on interconnected biogeochemical processes in an aquifer system.</title>
        <authorList>
            <person name="Anantharaman K."/>
            <person name="Brown C.T."/>
            <person name="Hug L.A."/>
            <person name="Sharon I."/>
            <person name="Castelle C.J."/>
            <person name="Probst A.J."/>
            <person name="Thomas B.C."/>
            <person name="Singh A."/>
            <person name="Wilkins M.J."/>
            <person name="Karaoz U."/>
            <person name="Brodie E.L."/>
            <person name="Williams K.H."/>
            <person name="Hubbard S.S."/>
            <person name="Banfield J.F."/>
        </authorList>
    </citation>
    <scope>NUCLEOTIDE SEQUENCE [LARGE SCALE GENOMIC DNA]</scope>
</reference>
<dbReference type="FunFam" id="3.40.50.300:FF:000056">
    <property type="entry name" value="Cell division ATP-binding protein FtsE"/>
    <property type="match status" value="1"/>
</dbReference>
<dbReference type="InterPro" id="IPR017871">
    <property type="entry name" value="ABC_transporter-like_CS"/>
</dbReference>